<name>A0A437Q8Z1_9GAMM</name>
<keyword evidence="2" id="KW-1185">Reference proteome</keyword>
<evidence type="ECO:0000313" key="1">
    <source>
        <dbReference type="EMBL" id="RVU30889.1"/>
    </source>
</evidence>
<organism evidence="1 2">
    <name type="scientific">Neptunomonas marina</name>
    <dbReference type="NCBI Taxonomy" id="1815562"/>
    <lineage>
        <taxon>Bacteria</taxon>
        <taxon>Pseudomonadati</taxon>
        <taxon>Pseudomonadota</taxon>
        <taxon>Gammaproteobacteria</taxon>
        <taxon>Oceanospirillales</taxon>
        <taxon>Oceanospirillaceae</taxon>
        <taxon>Neptunomonas</taxon>
    </lineage>
</organism>
<sequence>MALVREPAKAVHLKTLVRKYAKQITNRAQCLAMQALLASEQNYVGHTHKLASDQGLMLTALAAQITEQSSKEVPYSNK</sequence>
<comment type="caution">
    <text evidence="1">The sequence shown here is derived from an EMBL/GenBank/DDBJ whole genome shotgun (WGS) entry which is preliminary data.</text>
</comment>
<evidence type="ECO:0000313" key="2">
    <source>
        <dbReference type="Proteomes" id="UP000282818"/>
    </source>
</evidence>
<accession>A0A437Q8Z1</accession>
<proteinExistence type="predicted"/>
<gene>
    <name evidence="1" type="ORF">EOE65_07685</name>
</gene>
<dbReference type="AlphaFoldDB" id="A0A437Q8Z1"/>
<dbReference type="EMBL" id="SACQ01000003">
    <property type="protein sequence ID" value="RVU30889.1"/>
    <property type="molecule type" value="Genomic_DNA"/>
</dbReference>
<dbReference type="Proteomes" id="UP000282818">
    <property type="component" value="Unassembled WGS sequence"/>
</dbReference>
<protein>
    <submittedName>
        <fullName evidence="1">Uncharacterized protein</fullName>
    </submittedName>
</protein>
<dbReference type="RefSeq" id="WP_127693734.1">
    <property type="nucleotide sequence ID" value="NZ_SACQ01000003.1"/>
</dbReference>
<reference evidence="1 2" key="1">
    <citation type="submission" date="2019-01" db="EMBL/GenBank/DDBJ databases">
        <authorList>
            <person name="Chen W.-M."/>
        </authorList>
    </citation>
    <scope>NUCLEOTIDE SEQUENCE [LARGE SCALE GENOMIC DNA]</scope>
    <source>
        <strain evidence="1 2">HPM-16</strain>
    </source>
</reference>